<dbReference type="InterPro" id="IPR050161">
    <property type="entry name" value="Siro_Cobalamin_biosynth"/>
</dbReference>
<dbReference type="SUPFAM" id="SSF53790">
    <property type="entry name" value="Tetrapyrrole methylase"/>
    <property type="match status" value="1"/>
</dbReference>
<evidence type="ECO:0000256" key="3">
    <source>
        <dbReference type="ARBA" id="ARBA00022603"/>
    </source>
</evidence>
<dbReference type="InterPro" id="IPR014776">
    <property type="entry name" value="4pyrrole_Mease_sub2"/>
</dbReference>
<dbReference type="GO" id="GO:0032259">
    <property type="term" value="P:methylation"/>
    <property type="evidence" value="ECO:0007669"/>
    <property type="project" value="UniProtKB-KW"/>
</dbReference>
<evidence type="ECO:0000256" key="6">
    <source>
        <dbReference type="ARBA" id="ARBA00023244"/>
    </source>
</evidence>
<dbReference type="PANTHER" id="PTHR45790">
    <property type="entry name" value="SIROHEME SYNTHASE-RELATED"/>
    <property type="match status" value="1"/>
</dbReference>
<evidence type="ECO:0000256" key="4">
    <source>
        <dbReference type="ARBA" id="ARBA00022679"/>
    </source>
</evidence>
<dbReference type="Pfam" id="PF00590">
    <property type="entry name" value="TP_methylase"/>
    <property type="match status" value="1"/>
</dbReference>
<dbReference type="EMBL" id="CP025583">
    <property type="protein sequence ID" value="AUM75205.1"/>
    <property type="molecule type" value="Genomic_DNA"/>
</dbReference>
<organism evidence="10 11">
    <name type="scientific">Paracoccus jeotgali</name>
    <dbReference type="NCBI Taxonomy" id="2065379"/>
    <lineage>
        <taxon>Bacteria</taxon>
        <taxon>Pseudomonadati</taxon>
        <taxon>Pseudomonadota</taxon>
        <taxon>Alphaproteobacteria</taxon>
        <taxon>Rhodobacterales</taxon>
        <taxon>Paracoccaceae</taxon>
        <taxon>Paracoccus</taxon>
    </lineage>
</organism>
<keyword evidence="11" id="KW-1185">Reference proteome</keyword>
<reference evidence="11" key="1">
    <citation type="submission" date="2017-12" db="EMBL/GenBank/DDBJ databases">
        <title>Genomic analysis of Paracoccus sp. CBA4604.</title>
        <authorList>
            <person name="Roh S.W."/>
            <person name="Kim J.Y."/>
            <person name="Kim J.S."/>
        </authorList>
    </citation>
    <scope>NUCLEOTIDE SEQUENCE [LARGE SCALE GENOMIC DNA]</scope>
    <source>
        <strain evidence="11">CBA4604</strain>
    </source>
</reference>
<dbReference type="AlphaFoldDB" id="A0A2K9MKR6"/>
<dbReference type="PANTHER" id="PTHR45790:SF3">
    <property type="entry name" value="S-ADENOSYL-L-METHIONINE-DEPENDENT UROPORPHYRINOGEN III METHYLTRANSFERASE, CHLOROPLASTIC"/>
    <property type="match status" value="1"/>
</dbReference>
<evidence type="ECO:0000313" key="10">
    <source>
        <dbReference type="EMBL" id="AUM75205.1"/>
    </source>
</evidence>
<dbReference type="Gene3D" id="3.30.950.10">
    <property type="entry name" value="Methyltransferase, Cobalt-precorrin-4 Transmethylase, Domain 2"/>
    <property type="match status" value="1"/>
</dbReference>
<gene>
    <name evidence="10" type="primary">cobA</name>
    <name evidence="10" type="ORF">CYR75_13670</name>
</gene>
<keyword evidence="5" id="KW-0949">S-adenosyl-L-methionine</keyword>
<accession>A0A2K9MKR6</accession>
<evidence type="ECO:0000256" key="5">
    <source>
        <dbReference type="ARBA" id="ARBA00022691"/>
    </source>
</evidence>
<dbReference type="FunFam" id="3.40.1010.10:FF:000001">
    <property type="entry name" value="Siroheme synthase"/>
    <property type="match status" value="1"/>
</dbReference>
<keyword evidence="3 8" id="KW-0489">Methyltransferase</keyword>
<proteinExistence type="inferred from homology"/>
<dbReference type="Gene3D" id="3.40.1010.10">
    <property type="entry name" value="Cobalt-precorrin-4 Transmethylase, Domain 1"/>
    <property type="match status" value="1"/>
</dbReference>
<evidence type="ECO:0000259" key="9">
    <source>
        <dbReference type="Pfam" id="PF00590"/>
    </source>
</evidence>
<dbReference type="GO" id="GO:0019354">
    <property type="term" value="P:siroheme biosynthetic process"/>
    <property type="evidence" value="ECO:0007669"/>
    <property type="project" value="UniProtKB-UniPathway"/>
</dbReference>
<keyword evidence="4 8" id="KW-0808">Transferase</keyword>
<evidence type="ECO:0000256" key="8">
    <source>
        <dbReference type="RuleBase" id="RU003960"/>
    </source>
</evidence>
<sequence>MKGFVSIVSSGPGDPELLTRRAADRLAGAEVVLYDDLSSGPILALAPQAELIPVGKRAGRPSPKQEAVSALMLDHALAGRRVVRLKSGDAGMFGRLEEELTALRGAGVPFEIVPGVSSVNAAAAAAGLPLTRRLTARRVQYVTGADVTGKLPQALNWAALADPGAVTVVFMGQRSFPDLAQGLVAHGLPADTPALIAYAVSQPGQVLRRGTVAELARMLRDSGPSSAPALIVYGPLAEMGDAAVTALATAAGSEG</sequence>
<dbReference type="RefSeq" id="WP_101500549.1">
    <property type="nucleotide sequence ID" value="NZ_CP025583.1"/>
</dbReference>
<dbReference type="KEGG" id="paru:CYR75_13670"/>
<dbReference type="PROSITE" id="PS00840">
    <property type="entry name" value="SUMT_2"/>
    <property type="match status" value="1"/>
</dbReference>
<comment type="pathway">
    <text evidence="7">Porphyrin-containing compound metabolism; siroheme biosynthesis; precorrin-2 from uroporphyrinogen III: step 1/1.</text>
</comment>
<evidence type="ECO:0000256" key="1">
    <source>
        <dbReference type="ARBA" id="ARBA00005879"/>
    </source>
</evidence>
<protein>
    <recommendedName>
        <fullName evidence="2">uroporphyrinogen-III C-methyltransferase</fullName>
        <ecNumber evidence="2">2.1.1.107</ecNumber>
    </recommendedName>
</protein>
<dbReference type="InterPro" id="IPR014777">
    <property type="entry name" value="4pyrrole_Mease_sub1"/>
</dbReference>
<comment type="similarity">
    <text evidence="1 8">Belongs to the precorrin methyltransferase family.</text>
</comment>
<evidence type="ECO:0000313" key="11">
    <source>
        <dbReference type="Proteomes" id="UP000234882"/>
    </source>
</evidence>
<dbReference type="GO" id="GO:0004851">
    <property type="term" value="F:uroporphyrin-III C-methyltransferase activity"/>
    <property type="evidence" value="ECO:0007669"/>
    <property type="project" value="UniProtKB-EC"/>
</dbReference>
<dbReference type="CDD" id="cd11642">
    <property type="entry name" value="SUMT"/>
    <property type="match status" value="1"/>
</dbReference>
<dbReference type="EC" id="2.1.1.107" evidence="2"/>
<evidence type="ECO:0000256" key="2">
    <source>
        <dbReference type="ARBA" id="ARBA00012162"/>
    </source>
</evidence>
<dbReference type="UniPathway" id="UPA00262">
    <property type="reaction ID" value="UER00211"/>
</dbReference>
<dbReference type="NCBIfam" id="TIGR01469">
    <property type="entry name" value="cobA_cysG_Cterm"/>
    <property type="match status" value="1"/>
</dbReference>
<dbReference type="InterPro" id="IPR035996">
    <property type="entry name" value="4pyrrol_Methylase_sf"/>
</dbReference>
<dbReference type="InterPro" id="IPR000878">
    <property type="entry name" value="4pyrrol_Mease"/>
</dbReference>
<feature type="domain" description="Tetrapyrrole methylase" evidence="9">
    <location>
        <begin position="5"/>
        <end position="216"/>
    </location>
</feature>
<dbReference type="InterPro" id="IPR003043">
    <property type="entry name" value="Uropor_MeTrfase_CS"/>
</dbReference>
<dbReference type="InterPro" id="IPR006366">
    <property type="entry name" value="CobA/CysG_C"/>
</dbReference>
<keyword evidence="6" id="KW-0627">Porphyrin biosynthesis</keyword>
<evidence type="ECO:0000256" key="7">
    <source>
        <dbReference type="ARBA" id="ARBA00025705"/>
    </source>
</evidence>
<dbReference type="Proteomes" id="UP000234882">
    <property type="component" value="Chromosome"/>
</dbReference>
<name>A0A2K9MKR6_9RHOB</name>
<dbReference type="OrthoDB" id="9815856at2"/>
<dbReference type="NCBIfam" id="NF004790">
    <property type="entry name" value="PRK06136.1"/>
    <property type="match status" value="1"/>
</dbReference>